<evidence type="ECO:0000313" key="1">
    <source>
        <dbReference type="EMBL" id="KAI4832399.1"/>
    </source>
</evidence>
<proteinExistence type="predicted"/>
<feature type="non-terminal residue" evidence="1">
    <location>
        <position position="96"/>
    </location>
</feature>
<dbReference type="EMBL" id="CM043785">
    <property type="protein sequence ID" value="KAI4832399.1"/>
    <property type="molecule type" value="Genomic_DNA"/>
</dbReference>
<sequence length="96" mass="10391">AMGPKTETSAELRPDDELEKWVRGLKHTAGVKKKGFPTLNRGPSLQSLELGAVCERCVSGVSGLRQHGQRQGEEADQSKQPQKALQQITGPFPGLL</sequence>
<accession>A0ACB9XXT8</accession>
<keyword evidence="2" id="KW-1185">Reference proteome</keyword>
<comment type="caution">
    <text evidence="1">The sequence shown here is derived from an EMBL/GenBank/DDBJ whole genome shotgun (WGS) entry which is preliminary data.</text>
</comment>
<protein>
    <submittedName>
        <fullName evidence="1">Uncharacterized protein</fullName>
    </submittedName>
</protein>
<evidence type="ECO:0000313" key="2">
    <source>
        <dbReference type="Proteomes" id="UP001057452"/>
    </source>
</evidence>
<feature type="non-terminal residue" evidence="1">
    <location>
        <position position="1"/>
    </location>
</feature>
<name>A0ACB9XXT8_CHAAC</name>
<reference evidence="1" key="1">
    <citation type="submission" date="2022-05" db="EMBL/GenBank/DDBJ databases">
        <title>Chromosome-level genome of Chaenocephalus aceratus.</title>
        <authorList>
            <person name="Park H."/>
        </authorList>
    </citation>
    <scope>NUCLEOTIDE SEQUENCE</scope>
    <source>
        <strain evidence="1">KU_202001</strain>
    </source>
</reference>
<gene>
    <name evidence="1" type="ORF">KUCAC02_015368</name>
</gene>
<organism evidence="1 2">
    <name type="scientific">Chaenocephalus aceratus</name>
    <name type="common">Blackfin icefish</name>
    <name type="synonym">Chaenichthys aceratus</name>
    <dbReference type="NCBI Taxonomy" id="36190"/>
    <lineage>
        <taxon>Eukaryota</taxon>
        <taxon>Metazoa</taxon>
        <taxon>Chordata</taxon>
        <taxon>Craniata</taxon>
        <taxon>Vertebrata</taxon>
        <taxon>Euteleostomi</taxon>
        <taxon>Actinopterygii</taxon>
        <taxon>Neopterygii</taxon>
        <taxon>Teleostei</taxon>
        <taxon>Neoteleostei</taxon>
        <taxon>Acanthomorphata</taxon>
        <taxon>Eupercaria</taxon>
        <taxon>Perciformes</taxon>
        <taxon>Notothenioidei</taxon>
        <taxon>Channichthyidae</taxon>
        <taxon>Chaenocephalus</taxon>
    </lineage>
</organism>
<dbReference type="Proteomes" id="UP001057452">
    <property type="component" value="Chromosome 1"/>
</dbReference>